<evidence type="ECO:0000313" key="3">
    <source>
        <dbReference type="Proteomes" id="UP001500523"/>
    </source>
</evidence>
<dbReference type="Proteomes" id="UP001500523">
    <property type="component" value="Unassembled WGS sequence"/>
</dbReference>
<feature type="signal peptide" evidence="1">
    <location>
        <begin position="1"/>
        <end position="23"/>
    </location>
</feature>
<comment type="caution">
    <text evidence="2">The sequence shown here is derived from an EMBL/GenBank/DDBJ whole genome shotgun (WGS) entry which is preliminary data.</text>
</comment>
<evidence type="ECO:0000256" key="1">
    <source>
        <dbReference type="SAM" id="SignalP"/>
    </source>
</evidence>
<dbReference type="EMBL" id="BAABBF010000005">
    <property type="protein sequence ID" value="GAA3714666.1"/>
    <property type="molecule type" value="Genomic_DNA"/>
</dbReference>
<organism evidence="2 3">
    <name type="scientific">Sphingomonas cynarae</name>
    <dbReference type="NCBI Taxonomy" id="930197"/>
    <lineage>
        <taxon>Bacteria</taxon>
        <taxon>Pseudomonadati</taxon>
        <taxon>Pseudomonadota</taxon>
        <taxon>Alphaproteobacteria</taxon>
        <taxon>Sphingomonadales</taxon>
        <taxon>Sphingomonadaceae</taxon>
        <taxon>Sphingomonas</taxon>
    </lineage>
</organism>
<dbReference type="SUPFAM" id="SSF49503">
    <property type="entry name" value="Cupredoxins"/>
    <property type="match status" value="1"/>
</dbReference>
<keyword evidence="3" id="KW-1185">Reference proteome</keyword>
<gene>
    <name evidence="2" type="ORF">GCM10022268_24220</name>
</gene>
<keyword evidence="1" id="KW-0732">Signal</keyword>
<name>A0ABP7E5P5_9SPHN</name>
<sequence length="199" mass="21221">MRALPLFAVLSILPLALPAAAHAATVTVTVRQPDGAPLTDGVVMIESAAAPRAVPHGPYAIEQKQIAFQPHVLVVPVGAQVTFPNRDTVRHHVYSFSKAKRFDLKLYGREDHRSITFDTAGVVALGCNIHDSMSGFVIITATPLYAKTDAQGRVSIPDVPAGNVTLRLWSPSIRNSGNTLSKPAVVPPAGYATTLTIQR</sequence>
<dbReference type="InterPro" id="IPR008972">
    <property type="entry name" value="Cupredoxin"/>
</dbReference>
<feature type="chain" id="PRO_5045512780" evidence="1">
    <location>
        <begin position="24"/>
        <end position="199"/>
    </location>
</feature>
<accession>A0ABP7E5P5</accession>
<protein>
    <submittedName>
        <fullName evidence="2">Methylamine utilization protein</fullName>
    </submittedName>
</protein>
<reference evidence="3" key="1">
    <citation type="journal article" date="2019" name="Int. J. Syst. Evol. Microbiol.">
        <title>The Global Catalogue of Microorganisms (GCM) 10K type strain sequencing project: providing services to taxonomists for standard genome sequencing and annotation.</title>
        <authorList>
            <consortium name="The Broad Institute Genomics Platform"/>
            <consortium name="The Broad Institute Genome Sequencing Center for Infectious Disease"/>
            <person name="Wu L."/>
            <person name="Ma J."/>
        </authorList>
    </citation>
    <scope>NUCLEOTIDE SEQUENCE [LARGE SCALE GENOMIC DNA]</scope>
    <source>
        <strain evidence="3">JCM 17498</strain>
    </source>
</reference>
<proteinExistence type="predicted"/>
<evidence type="ECO:0000313" key="2">
    <source>
        <dbReference type="EMBL" id="GAA3714666.1"/>
    </source>
</evidence>
<dbReference type="PANTHER" id="PTHR36507:SF1">
    <property type="entry name" value="BLL1555 PROTEIN"/>
    <property type="match status" value="1"/>
</dbReference>
<dbReference type="PANTHER" id="PTHR36507">
    <property type="entry name" value="BLL1555 PROTEIN"/>
    <property type="match status" value="1"/>
</dbReference>
<dbReference type="Gene3D" id="2.60.40.420">
    <property type="entry name" value="Cupredoxins - blue copper proteins"/>
    <property type="match status" value="1"/>
</dbReference>
<dbReference type="InterPro" id="IPR052721">
    <property type="entry name" value="ET_Amicyanin"/>
</dbReference>
<dbReference type="RefSeq" id="WP_344693661.1">
    <property type="nucleotide sequence ID" value="NZ_BAABBF010000005.1"/>
</dbReference>